<dbReference type="InterPro" id="IPR016135">
    <property type="entry name" value="UBQ-conjugating_enzyme/RWD"/>
</dbReference>
<name>A0A2P2ILQ0_RHIMU</name>
<evidence type="ECO:0000256" key="2">
    <source>
        <dbReference type="ARBA" id="ARBA00022786"/>
    </source>
</evidence>
<evidence type="ECO:0000313" key="4">
    <source>
        <dbReference type="EMBL" id="MBW82141.1"/>
    </source>
</evidence>
<accession>A0A2P2ILQ0</accession>
<dbReference type="AlphaFoldDB" id="A0A2P2ILQ0"/>
<reference evidence="4" key="1">
    <citation type="submission" date="2018-02" db="EMBL/GenBank/DDBJ databases">
        <title>Rhizophora mucronata_Transcriptome.</title>
        <authorList>
            <person name="Meera S.P."/>
            <person name="Sreeshan A."/>
            <person name="Augustine A."/>
        </authorList>
    </citation>
    <scope>NUCLEOTIDE SEQUENCE</scope>
    <source>
        <tissue evidence="4">Leaf</tissue>
    </source>
</reference>
<dbReference type="EMBL" id="GGEC01001658">
    <property type="protein sequence ID" value="MBW82141.1"/>
    <property type="molecule type" value="Transcribed_RNA"/>
</dbReference>
<sequence length="306" mass="34256">MATLDASDCVDQIIDALPAASITAAQKTSRFKQFDIVADHSDHFYTYSNMSAGKKGDCFKNAGSNVYKKIMQEWRILENNLPESIFVRVYEGRIDLLRAVIIGAQGTPYHDGLFFFDFAFPSDYPNNPPLVHYHSHGLELNPNLYDNGYVCLSLLNTWSAEETEMWNPTGSTVLQALVSLQALVLNEKPYYNEPGYEEPSSGDWDLDSAEYNGEVFGLSCKTMMFLIDNPPKNFEAFVKDHFCERANVILAACRAYIEGRARVGYYDGSPSSPCTVDVSREFKGTMEALYPNLEVAFNRNAASKSA</sequence>
<keyword evidence="2" id="KW-0833">Ubl conjugation pathway</keyword>
<feature type="domain" description="UBC core" evidence="3">
    <location>
        <begin position="65"/>
        <end position="224"/>
    </location>
</feature>
<dbReference type="PANTHER" id="PTHR46116">
    <property type="entry name" value="(E3-INDEPENDENT) E2 UBIQUITIN-CONJUGATING ENZYME"/>
    <property type="match status" value="1"/>
</dbReference>
<keyword evidence="1" id="KW-0808">Transferase</keyword>
<dbReference type="CDD" id="cd23837">
    <property type="entry name" value="UBCc_UBE2O"/>
    <property type="match status" value="1"/>
</dbReference>
<dbReference type="PROSITE" id="PS50127">
    <property type="entry name" value="UBC_2"/>
    <property type="match status" value="1"/>
</dbReference>
<dbReference type="PANTHER" id="PTHR46116:SF19">
    <property type="entry name" value="UBIQUITIN-CONJUGATING ENZYME FAMILY PROTEIN"/>
    <property type="match status" value="1"/>
</dbReference>
<evidence type="ECO:0000259" key="3">
    <source>
        <dbReference type="PROSITE" id="PS50127"/>
    </source>
</evidence>
<dbReference type="Pfam" id="PF00179">
    <property type="entry name" value="UQ_con"/>
    <property type="match status" value="1"/>
</dbReference>
<proteinExistence type="predicted"/>
<dbReference type="SMART" id="SM00212">
    <property type="entry name" value="UBCc"/>
    <property type="match status" value="1"/>
</dbReference>
<dbReference type="Gene3D" id="3.10.110.10">
    <property type="entry name" value="Ubiquitin Conjugating Enzyme"/>
    <property type="match status" value="1"/>
</dbReference>
<dbReference type="InterPro" id="IPR000608">
    <property type="entry name" value="UBC"/>
</dbReference>
<dbReference type="GO" id="GO:0061631">
    <property type="term" value="F:ubiquitin conjugating enzyme activity"/>
    <property type="evidence" value="ECO:0007669"/>
    <property type="project" value="TreeGrafter"/>
</dbReference>
<dbReference type="FunFam" id="3.10.110.10:FF:000133">
    <property type="entry name" value="Putative ubiquitin-conjugating enzyme E2 38"/>
    <property type="match status" value="1"/>
</dbReference>
<organism evidence="4">
    <name type="scientific">Rhizophora mucronata</name>
    <name type="common">Asiatic mangrove</name>
    <dbReference type="NCBI Taxonomy" id="61149"/>
    <lineage>
        <taxon>Eukaryota</taxon>
        <taxon>Viridiplantae</taxon>
        <taxon>Streptophyta</taxon>
        <taxon>Embryophyta</taxon>
        <taxon>Tracheophyta</taxon>
        <taxon>Spermatophyta</taxon>
        <taxon>Magnoliopsida</taxon>
        <taxon>eudicotyledons</taxon>
        <taxon>Gunneridae</taxon>
        <taxon>Pentapetalae</taxon>
        <taxon>rosids</taxon>
        <taxon>fabids</taxon>
        <taxon>Malpighiales</taxon>
        <taxon>Rhizophoraceae</taxon>
        <taxon>Rhizophora</taxon>
    </lineage>
</organism>
<protein>
    <submittedName>
        <fullName evidence="4">Uncharacterized protein MANES_15G000600</fullName>
    </submittedName>
</protein>
<dbReference type="SUPFAM" id="SSF54495">
    <property type="entry name" value="UBC-like"/>
    <property type="match status" value="1"/>
</dbReference>
<evidence type="ECO:0000256" key="1">
    <source>
        <dbReference type="ARBA" id="ARBA00022679"/>
    </source>
</evidence>